<protein>
    <recommendedName>
        <fullName evidence="1">Putative restriction endonuclease domain-containing protein</fullName>
    </recommendedName>
</protein>
<comment type="caution">
    <text evidence="2">The sequence shown here is derived from an EMBL/GenBank/DDBJ whole genome shotgun (WGS) entry which is preliminary data.</text>
</comment>
<feature type="domain" description="Putative restriction endonuclease" evidence="1">
    <location>
        <begin position="13"/>
        <end position="182"/>
    </location>
</feature>
<evidence type="ECO:0000313" key="3">
    <source>
        <dbReference type="Proteomes" id="UP000748752"/>
    </source>
</evidence>
<reference evidence="2 3" key="1">
    <citation type="journal article" date="2020" name="Microorganisms">
        <title>Osmotic Adaptation and Compatible Solute Biosynthesis of Phototrophic Bacteria as Revealed from Genome Analyses.</title>
        <authorList>
            <person name="Imhoff J.F."/>
            <person name="Rahn T."/>
            <person name="Kunzel S."/>
            <person name="Keller A."/>
            <person name="Neulinger S.C."/>
        </authorList>
    </citation>
    <scope>NUCLEOTIDE SEQUENCE [LARGE SCALE GENOMIC DNA]</scope>
    <source>
        <strain evidence="2 3">DSM 6210</strain>
    </source>
</reference>
<dbReference type="EMBL" id="NRRV01000042">
    <property type="protein sequence ID" value="MBK1632225.1"/>
    <property type="molecule type" value="Genomic_DNA"/>
</dbReference>
<dbReference type="Pfam" id="PF05685">
    <property type="entry name" value="Uma2"/>
    <property type="match status" value="1"/>
</dbReference>
<proteinExistence type="predicted"/>
<sequence length="192" mass="21428">MQTLPTEPTPTLYEQLEALPDGLTGEILDGQLYTQPRPAGPHALAGSALGAELFGPFQRGRGGPGGWWIIDEPELHFLRDTEVAAPDLAGWRRERMPRIPRDHRFQVVPDWVCEILSSSTESKDRNIKMPVYARYGVKHLWLIDPRTRTLEAYTATDGAWQEIGRWRGDQAVAAAPFAEVALDLSVLWDDGG</sequence>
<evidence type="ECO:0000313" key="2">
    <source>
        <dbReference type="EMBL" id="MBK1632225.1"/>
    </source>
</evidence>
<name>A0ABS1CJX9_9GAMM</name>
<dbReference type="InterPro" id="IPR012296">
    <property type="entry name" value="Nuclease_put_TT1808"/>
</dbReference>
<keyword evidence="3" id="KW-1185">Reference proteome</keyword>
<dbReference type="PANTHER" id="PTHR34107:SF4">
    <property type="entry name" value="SLL1222 PROTEIN"/>
    <property type="match status" value="1"/>
</dbReference>
<dbReference type="Proteomes" id="UP000748752">
    <property type="component" value="Unassembled WGS sequence"/>
</dbReference>
<accession>A0ABS1CJX9</accession>
<dbReference type="Gene3D" id="3.90.1570.10">
    <property type="entry name" value="tt1808, chain A"/>
    <property type="match status" value="1"/>
</dbReference>
<organism evidence="2 3">
    <name type="scientific">Thiohalocapsa halophila</name>
    <dbReference type="NCBI Taxonomy" id="69359"/>
    <lineage>
        <taxon>Bacteria</taxon>
        <taxon>Pseudomonadati</taxon>
        <taxon>Pseudomonadota</taxon>
        <taxon>Gammaproteobacteria</taxon>
        <taxon>Chromatiales</taxon>
        <taxon>Chromatiaceae</taxon>
        <taxon>Thiohalocapsa</taxon>
    </lineage>
</organism>
<gene>
    <name evidence="2" type="ORF">CKO31_16060</name>
</gene>
<dbReference type="PANTHER" id="PTHR34107">
    <property type="entry name" value="SLL0198 PROTEIN-RELATED"/>
    <property type="match status" value="1"/>
</dbReference>
<dbReference type="CDD" id="cd06260">
    <property type="entry name" value="DUF820-like"/>
    <property type="match status" value="1"/>
</dbReference>
<dbReference type="InterPro" id="IPR011335">
    <property type="entry name" value="Restrct_endonuc-II-like"/>
</dbReference>
<dbReference type="SUPFAM" id="SSF52980">
    <property type="entry name" value="Restriction endonuclease-like"/>
    <property type="match status" value="1"/>
</dbReference>
<dbReference type="InterPro" id="IPR008538">
    <property type="entry name" value="Uma2"/>
</dbReference>
<dbReference type="RefSeq" id="WP_200239609.1">
    <property type="nucleotide sequence ID" value="NZ_NRRV01000042.1"/>
</dbReference>
<evidence type="ECO:0000259" key="1">
    <source>
        <dbReference type="Pfam" id="PF05685"/>
    </source>
</evidence>